<dbReference type="PROSITE" id="PS50873">
    <property type="entry name" value="PEROXIDASE_4"/>
    <property type="match status" value="1"/>
</dbReference>
<dbReference type="EC" id="1.11.1.-" evidence="8"/>
<dbReference type="InterPro" id="IPR044831">
    <property type="entry name" value="Ccp1-like"/>
</dbReference>
<dbReference type="GO" id="GO:0000302">
    <property type="term" value="P:response to reactive oxygen species"/>
    <property type="evidence" value="ECO:0007669"/>
    <property type="project" value="TreeGrafter"/>
</dbReference>
<dbReference type="GO" id="GO:0034599">
    <property type="term" value="P:cellular response to oxidative stress"/>
    <property type="evidence" value="ECO:0007669"/>
    <property type="project" value="InterPro"/>
</dbReference>
<evidence type="ECO:0000256" key="2">
    <source>
        <dbReference type="ARBA" id="ARBA00005997"/>
    </source>
</evidence>
<keyword evidence="3 8" id="KW-0575">Peroxidase</keyword>
<dbReference type="AlphaFoldDB" id="A0A8H7CTY9"/>
<comment type="similarity">
    <text evidence="2">Belongs to the peroxidase family. Cytochrome c peroxidase subfamily.</text>
</comment>
<accession>A0A8H7CTY9</accession>
<keyword evidence="4" id="KW-0349">Heme</keyword>
<organism evidence="10 11">
    <name type="scientific">Mycena venus</name>
    <dbReference type="NCBI Taxonomy" id="2733690"/>
    <lineage>
        <taxon>Eukaryota</taxon>
        <taxon>Fungi</taxon>
        <taxon>Dikarya</taxon>
        <taxon>Basidiomycota</taxon>
        <taxon>Agaricomycotina</taxon>
        <taxon>Agaricomycetes</taxon>
        <taxon>Agaricomycetidae</taxon>
        <taxon>Agaricales</taxon>
        <taxon>Marasmiineae</taxon>
        <taxon>Mycenaceae</taxon>
        <taxon>Mycena</taxon>
    </lineage>
</organism>
<evidence type="ECO:0000256" key="6">
    <source>
        <dbReference type="ARBA" id="ARBA00023002"/>
    </source>
</evidence>
<dbReference type="Pfam" id="PF00141">
    <property type="entry name" value="peroxidase"/>
    <property type="match status" value="1"/>
</dbReference>
<dbReference type="InterPro" id="IPR002016">
    <property type="entry name" value="Haem_peroxidase"/>
</dbReference>
<evidence type="ECO:0000256" key="3">
    <source>
        <dbReference type="ARBA" id="ARBA00022559"/>
    </source>
</evidence>
<keyword evidence="7" id="KW-0408">Iron</keyword>
<dbReference type="PANTHER" id="PTHR31356:SF53">
    <property type="entry name" value="HEME PEROXIDASE"/>
    <property type="match status" value="1"/>
</dbReference>
<dbReference type="OrthoDB" id="5985073at2759"/>
<keyword evidence="5" id="KW-0479">Metal-binding</keyword>
<evidence type="ECO:0000256" key="1">
    <source>
        <dbReference type="ARBA" id="ARBA00003917"/>
    </source>
</evidence>
<dbReference type="GO" id="GO:0004601">
    <property type="term" value="F:peroxidase activity"/>
    <property type="evidence" value="ECO:0007669"/>
    <property type="project" value="UniProtKB-KW"/>
</dbReference>
<feature type="signal peptide" evidence="8">
    <location>
        <begin position="1"/>
        <end position="21"/>
    </location>
</feature>
<evidence type="ECO:0000256" key="8">
    <source>
        <dbReference type="RuleBase" id="RU363051"/>
    </source>
</evidence>
<reference evidence="10" key="1">
    <citation type="submission" date="2020-05" db="EMBL/GenBank/DDBJ databases">
        <title>Mycena genomes resolve the evolution of fungal bioluminescence.</title>
        <authorList>
            <person name="Tsai I.J."/>
        </authorList>
    </citation>
    <scope>NUCLEOTIDE SEQUENCE</scope>
    <source>
        <strain evidence="10">CCC161011</strain>
    </source>
</reference>
<feature type="domain" description="Plant heme peroxidase family profile" evidence="9">
    <location>
        <begin position="44"/>
        <end position="324"/>
    </location>
</feature>
<dbReference type="InterPro" id="IPR002207">
    <property type="entry name" value="Peroxidase_I"/>
</dbReference>
<protein>
    <recommendedName>
        <fullName evidence="8">Peroxidase</fullName>
        <ecNumber evidence="8">1.11.1.-</ecNumber>
    </recommendedName>
</protein>
<dbReference type="EMBL" id="JACAZI010000010">
    <property type="protein sequence ID" value="KAF7350334.1"/>
    <property type="molecule type" value="Genomic_DNA"/>
</dbReference>
<keyword evidence="6 8" id="KW-0560">Oxidoreductase</keyword>
<evidence type="ECO:0000256" key="4">
    <source>
        <dbReference type="ARBA" id="ARBA00022617"/>
    </source>
</evidence>
<dbReference type="GO" id="GO:0020037">
    <property type="term" value="F:heme binding"/>
    <property type="evidence" value="ECO:0007669"/>
    <property type="project" value="UniProtKB-UniRule"/>
</dbReference>
<dbReference type="Gene3D" id="1.10.420.10">
    <property type="entry name" value="Peroxidase, domain 2"/>
    <property type="match status" value="1"/>
</dbReference>
<evidence type="ECO:0000256" key="5">
    <source>
        <dbReference type="ARBA" id="ARBA00022723"/>
    </source>
</evidence>
<gene>
    <name evidence="10" type="ORF">MVEN_01338000</name>
</gene>
<feature type="chain" id="PRO_5034419470" description="Peroxidase" evidence="8">
    <location>
        <begin position="22"/>
        <end position="531"/>
    </location>
</feature>
<dbReference type="Gene3D" id="1.10.520.10">
    <property type="match status" value="1"/>
</dbReference>
<dbReference type="InterPro" id="IPR010255">
    <property type="entry name" value="Haem_peroxidase_sf"/>
</dbReference>
<name>A0A8H7CTY9_9AGAR</name>
<dbReference type="SUPFAM" id="SSF48113">
    <property type="entry name" value="Heme-dependent peroxidases"/>
    <property type="match status" value="1"/>
</dbReference>
<dbReference type="PRINTS" id="PR00458">
    <property type="entry name" value="PEROXIDASE"/>
</dbReference>
<keyword evidence="8" id="KW-0732">Signal</keyword>
<evidence type="ECO:0000313" key="10">
    <source>
        <dbReference type="EMBL" id="KAF7350334.1"/>
    </source>
</evidence>
<sequence>MFIKHGLLPLVSLLCYTGARAYVWPGPYDLLEDEYTVSTVLGDFIEPCSAPVLPGIRLAAAEWLRTAYHDMATHNVSTGLGGLDASIGFETDRPQNIGSAMNDSLNFFVSLQSRTSSMSDIIALAAVLVVKSCGGPGIPYRPGRIDATEAGPATVPEPQQDLATHISMFASQGFNVTEMIGLVACGHTIGGVHQVDFPFTIENSITDSNPDGIVHFDDTFATFDNHIASQWISGQSVDPIAVGFNATTNSDARIFAADGNATMSGFASNPDHFQSQCGSLFERMVNTVPNSVHLADVLEPLPVKPHRLSLAVTDGSLVLAGQIRIFSTSAEAAAASPDDMPVTLRWTDRNGKTNATYAASLTADFPPTTSLWGSLYFFNAKIVLDAGLGISSFVIDYAFDPSSPLIHGDNGGGGFPLQDIAFFQSNQFCTNITTGDTSVTAMIRNDMGPIGDAYIEYTFGVSQPGTVVLRQVTVRTALTRVGNSSLPLYDEYTALLDLGGFPTITNIVTDLVAEIGQKTYTDVFTLSPGFC</sequence>
<keyword evidence="11" id="KW-1185">Reference proteome</keyword>
<dbReference type="PRINTS" id="PR00459">
    <property type="entry name" value="ASPEROXIDASE"/>
</dbReference>
<dbReference type="GO" id="GO:0042744">
    <property type="term" value="P:hydrogen peroxide catabolic process"/>
    <property type="evidence" value="ECO:0007669"/>
    <property type="project" value="TreeGrafter"/>
</dbReference>
<dbReference type="GO" id="GO:0046872">
    <property type="term" value="F:metal ion binding"/>
    <property type="evidence" value="ECO:0007669"/>
    <property type="project" value="UniProtKB-UniRule"/>
</dbReference>
<evidence type="ECO:0000313" key="11">
    <source>
        <dbReference type="Proteomes" id="UP000620124"/>
    </source>
</evidence>
<dbReference type="PANTHER" id="PTHR31356">
    <property type="entry name" value="THYLAKOID LUMENAL 29 KDA PROTEIN, CHLOROPLASTIC-RELATED"/>
    <property type="match status" value="1"/>
</dbReference>
<comment type="caution">
    <text evidence="10">The sequence shown here is derived from an EMBL/GenBank/DDBJ whole genome shotgun (WGS) entry which is preliminary data.</text>
</comment>
<proteinExistence type="inferred from homology"/>
<evidence type="ECO:0000256" key="7">
    <source>
        <dbReference type="ARBA" id="ARBA00023004"/>
    </source>
</evidence>
<dbReference type="Proteomes" id="UP000620124">
    <property type="component" value="Unassembled WGS sequence"/>
</dbReference>
<evidence type="ECO:0000259" key="9">
    <source>
        <dbReference type="PROSITE" id="PS50873"/>
    </source>
</evidence>
<comment type="function">
    <text evidence="1">Destroys radicals which are normally produced within the cells and which are toxic to biological systems.</text>
</comment>